<evidence type="ECO:0000313" key="7">
    <source>
        <dbReference type="EMBL" id="KIO33185.1"/>
    </source>
</evidence>
<dbReference type="AlphaFoldDB" id="A0A0C3QKT2"/>
<feature type="transmembrane region" description="Helical" evidence="5">
    <location>
        <begin position="6"/>
        <end position="25"/>
    </location>
</feature>
<feature type="domain" description="MARVEL" evidence="6">
    <location>
        <begin position="5"/>
        <end position="135"/>
    </location>
</feature>
<reference evidence="8" key="2">
    <citation type="submission" date="2015-01" db="EMBL/GenBank/DDBJ databases">
        <title>Evolutionary Origins and Diversification of the Mycorrhizal Mutualists.</title>
        <authorList>
            <consortium name="DOE Joint Genome Institute"/>
            <consortium name="Mycorrhizal Genomics Consortium"/>
            <person name="Kohler A."/>
            <person name="Kuo A."/>
            <person name="Nagy L.G."/>
            <person name="Floudas D."/>
            <person name="Copeland A."/>
            <person name="Barry K.W."/>
            <person name="Cichocki N."/>
            <person name="Veneault-Fourrey C."/>
            <person name="LaButti K."/>
            <person name="Lindquist E.A."/>
            <person name="Lipzen A."/>
            <person name="Lundell T."/>
            <person name="Morin E."/>
            <person name="Murat C."/>
            <person name="Riley R."/>
            <person name="Ohm R."/>
            <person name="Sun H."/>
            <person name="Tunlid A."/>
            <person name="Henrissat B."/>
            <person name="Grigoriev I.V."/>
            <person name="Hibbett D.S."/>
            <person name="Martin F."/>
        </authorList>
    </citation>
    <scope>NUCLEOTIDE SEQUENCE [LARGE SCALE GENOMIC DNA]</scope>
    <source>
        <strain evidence="8">MUT 4182</strain>
    </source>
</reference>
<gene>
    <name evidence="7" type="ORF">M407DRAFT_205099</name>
</gene>
<evidence type="ECO:0000256" key="5">
    <source>
        <dbReference type="SAM" id="Phobius"/>
    </source>
</evidence>
<evidence type="ECO:0000256" key="2">
    <source>
        <dbReference type="ARBA" id="ARBA00022692"/>
    </source>
</evidence>
<dbReference type="Proteomes" id="UP000054248">
    <property type="component" value="Unassembled WGS sequence"/>
</dbReference>
<evidence type="ECO:0000256" key="4">
    <source>
        <dbReference type="ARBA" id="ARBA00023136"/>
    </source>
</evidence>
<evidence type="ECO:0000313" key="8">
    <source>
        <dbReference type="Proteomes" id="UP000054248"/>
    </source>
</evidence>
<proteinExistence type="predicted"/>
<keyword evidence="4 5" id="KW-0472">Membrane</keyword>
<dbReference type="GO" id="GO:0016020">
    <property type="term" value="C:membrane"/>
    <property type="evidence" value="ECO:0007669"/>
    <property type="project" value="UniProtKB-SubCell"/>
</dbReference>
<keyword evidence="2 5" id="KW-0812">Transmembrane</keyword>
<sequence>MFRFHPLLFGLITACGIVELGLTAYERKQQHDFPIGGNDVTSRLDYLLFLSVWTTVTGGAYLVLGKTSTFGIIASFASHAIWLFWTFVMWLIGAAIYQRQLIEVGCGENSRRCHINHTVEGFSWIEMSLTFITFLIVVLHRTGPYDA</sequence>
<accession>A0A0C3QKT2</accession>
<evidence type="ECO:0000256" key="3">
    <source>
        <dbReference type="ARBA" id="ARBA00022989"/>
    </source>
</evidence>
<dbReference type="InterPro" id="IPR008253">
    <property type="entry name" value="Marvel"/>
</dbReference>
<dbReference type="Pfam" id="PF01284">
    <property type="entry name" value="MARVEL"/>
    <property type="match status" value="1"/>
</dbReference>
<feature type="transmembrane region" description="Helical" evidence="5">
    <location>
        <begin position="70"/>
        <end position="97"/>
    </location>
</feature>
<name>A0A0C3QKT2_9AGAM</name>
<dbReference type="OrthoDB" id="3226059at2759"/>
<feature type="transmembrane region" description="Helical" evidence="5">
    <location>
        <begin position="118"/>
        <end position="139"/>
    </location>
</feature>
<feature type="transmembrane region" description="Helical" evidence="5">
    <location>
        <begin position="46"/>
        <end position="64"/>
    </location>
</feature>
<dbReference type="HOGENOM" id="CLU_109463_0_1_1"/>
<comment type="subcellular location">
    <subcellularLocation>
        <location evidence="1">Membrane</location>
        <topology evidence="1">Multi-pass membrane protein</topology>
    </subcellularLocation>
</comment>
<reference evidence="7 8" key="1">
    <citation type="submission" date="2014-04" db="EMBL/GenBank/DDBJ databases">
        <authorList>
            <consortium name="DOE Joint Genome Institute"/>
            <person name="Kuo A."/>
            <person name="Girlanda M."/>
            <person name="Perotto S."/>
            <person name="Kohler A."/>
            <person name="Nagy L.G."/>
            <person name="Floudas D."/>
            <person name="Copeland A."/>
            <person name="Barry K.W."/>
            <person name="Cichocki N."/>
            <person name="Veneault-Fourrey C."/>
            <person name="LaButti K."/>
            <person name="Lindquist E.A."/>
            <person name="Lipzen A."/>
            <person name="Lundell T."/>
            <person name="Morin E."/>
            <person name="Murat C."/>
            <person name="Sun H."/>
            <person name="Tunlid A."/>
            <person name="Henrissat B."/>
            <person name="Grigoriev I.V."/>
            <person name="Hibbett D.S."/>
            <person name="Martin F."/>
            <person name="Nordberg H.P."/>
            <person name="Cantor M.N."/>
            <person name="Hua S.X."/>
        </authorList>
    </citation>
    <scope>NUCLEOTIDE SEQUENCE [LARGE SCALE GENOMIC DNA]</scope>
    <source>
        <strain evidence="7 8">MUT 4182</strain>
    </source>
</reference>
<keyword evidence="3 5" id="KW-1133">Transmembrane helix</keyword>
<evidence type="ECO:0000256" key="1">
    <source>
        <dbReference type="ARBA" id="ARBA00004141"/>
    </source>
</evidence>
<protein>
    <recommendedName>
        <fullName evidence="6">MARVEL domain-containing protein</fullName>
    </recommendedName>
</protein>
<dbReference type="PROSITE" id="PS51257">
    <property type="entry name" value="PROKAR_LIPOPROTEIN"/>
    <property type="match status" value="1"/>
</dbReference>
<keyword evidence="8" id="KW-1185">Reference proteome</keyword>
<evidence type="ECO:0000259" key="6">
    <source>
        <dbReference type="Pfam" id="PF01284"/>
    </source>
</evidence>
<organism evidence="7 8">
    <name type="scientific">Tulasnella calospora MUT 4182</name>
    <dbReference type="NCBI Taxonomy" id="1051891"/>
    <lineage>
        <taxon>Eukaryota</taxon>
        <taxon>Fungi</taxon>
        <taxon>Dikarya</taxon>
        <taxon>Basidiomycota</taxon>
        <taxon>Agaricomycotina</taxon>
        <taxon>Agaricomycetes</taxon>
        <taxon>Cantharellales</taxon>
        <taxon>Tulasnellaceae</taxon>
        <taxon>Tulasnella</taxon>
    </lineage>
</organism>
<dbReference type="EMBL" id="KN822950">
    <property type="protein sequence ID" value="KIO33185.1"/>
    <property type="molecule type" value="Genomic_DNA"/>
</dbReference>